<dbReference type="GO" id="GO:0005829">
    <property type="term" value="C:cytosol"/>
    <property type="evidence" value="ECO:0007669"/>
    <property type="project" value="TreeGrafter"/>
</dbReference>
<reference evidence="14" key="1">
    <citation type="submission" date="2016-10" db="EMBL/GenBank/DDBJ databases">
        <authorList>
            <person name="Varghese N."/>
            <person name="Submissions S."/>
        </authorList>
    </citation>
    <scope>NUCLEOTIDE SEQUENCE [LARGE SCALE GENOMIC DNA]</scope>
    <source>
        <strain evidence="14">KH1P1</strain>
    </source>
</reference>
<feature type="binding site" evidence="11">
    <location>
        <position position="142"/>
    </location>
    <ligand>
        <name>Zn(2+)</name>
        <dbReference type="ChEBI" id="CHEBI:29105"/>
        <label>2</label>
    </ligand>
</feature>
<dbReference type="InterPro" id="IPR001261">
    <property type="entry name" value="ArgE/DapE_CS"/>
</dbReference>
<feature type="active site" description="Proton acceptor" evidence="10">
    <location>
        <position position="176"/>
    </location>
</feature>
<evidence type="ECO:0000256" key="11">
    <source>
        <dbReference type="PIRSR" id="PIRSR037215-2"/>
    </source>
</evidence>
<comment type="catalytic activity">
    <reaction evidence="1">
        <text>Release of the N-terminal residue from a tripeptide.</text>
        <dbReference type="EC" id="3.4.11.4"/>
    </reaction>
</comment>
<keyword evidence="4" id="KW-0645">Protease</keyword>
<evidence type="ECO:0000256" key="7">
    <source>
        <dbReference type="ARBA" id="ARBA00022833"/>
    </source>
</evidence>
<dbReference type="InterPro" id="IPR002933">
    <property type="entry name" value="Peptidase_M20"/>
</dbReference>
<dbReference type="GO" id="GO:0008270">
    <property type="term" value="F:zinc ion binding"/>
    <property type="evidence" value="ECO:0007669"/>
    <property type="project" value="InterPro"/>
</dbReference>
<feature type="binding site" evidence="11">
    <location>
        <position position="381"/>
    </location>
    <ligand>
        <name>Zn(2+)</name>
        <dbReference type="ChEBI" id="CHEBI:29105"/>
        <label>2</label>
    </ligand>
</feature>
<dbReference type="AlphaFoldDB" id="A0A1I0GHE5"/>
<dbReference type="PANTHER" id="PTHR42994">
    <property type="entry name" value="PEPTIDASE T"/>
    <property type="match status" value="1"/>
</dbReference>
<dbReference type="InterPro" id="IPR011650">
    <property type="entry name" value="Peptidase_M20_dimer"/>
</dbReference>
<organism evidence="13 14">
    <name type="scientific">[Clostridium] aminophilum</name>
    <dbReference type="NCBI Taxonomy" id="1526"/>
    <lineage>
        <taxon>Bacteria</taxon>
        <taxon>Bacillati</taxon>
        <taxon>Bacillota</taxon>
        <taxon>Clostridia</taxon>
        <taxon>Lachnospirales</taxon>
        <taxon>Lachnospiraceae</taxon>
    </lineage>
</organism>
<feature type="binding site" evidence="11">
    <location>
        <position position="199"/>
    </location>
    <ligand>
        <name>Zn(2+)</name>
        <dbReference type="ChEBI" id="CHEBI:29105"/>
        <label>1</label>
    </ligand>
</feature>
<dbReference type="InterPro" id="IPR010161">
    <property type="entry name" value="Peptidase_M20B"/>
</dbReference>
<dbReference type="SUPFAM" id="SSF55031">
    <property type="entry name" value="Bacterial exopeptidase dimerisation domain"/>
    <property type="match status" value="1"/>
</dbReference>
<dbReference type="Proteomes" id="UP000199820">
    <property type="component" value="Unassembled WGS sequence"/>
</dbReference>
<evidence type="ECO:0000256" key="5">
    <source>
        <dbReference type="ARBA" id="ARBA00022723"/>
    </source>
</evidence>
<dbReference type="NCBIfam" id="TIGR01882">
    <property type="entry name" value="peptidase-T"/>
    <property type="match status" value="1"/>
</dbReference>
<dbReference type="CDD" id="cd03892">
    <property type="entry name" value="M20_peptT"/>
    <property type="match status" value="1"/>
</dbReference>
<evidence type="ECO:0000256" key="8">
    <source>
        <dbReference type="ARBA" id="ARBA00023049"/>
    </source>
</evidence>
<proteinExistence type="inferred from homology"/>
<evidence type="ECO:0000256" key="4">
    <source>
        <dbReference type="ARBA" id="ARBA00022670"/>
    </source>
</evidence>
<dbReference type="EC" id="3.4.11.4" evidence="9"/>
<feature type="binding site" evidence="11">
    <location>
        <position position="80"/>
    </location>
    <ligand>
        <name>Zn(2+)</name>
        <dbReference type="ChEBI" id="CHEBI:29105"/>
        <label>1</label>
    </ligand>
</feature>
<accession>A0A1I0GHE5</accession>
<dbReference type="PIRSF" id="PIRSF037215">
    <property type="entry name" value="Peptidase_M20B"/>
    <property type="match status" value="1"/>
</dbReference>
<sequence>MCTLTERFLKYVSFETTSDEDSAKSPSTAGQLVLAKALADEMRDMGFADVAVSEFGIVTGTLPAVGEGTETAPTLGLIAHMDTSPAASGRDIHPRILKYEGGDIALTADGSVKLTPENSPQLANQIGHQLIVTDGTTLLGADDKAGIAEIMSVCEYFLAHPEVRHGRIRVAFTPDEEIGHGVDHFDVEGFGADVAYTVDGGKLGEIEYENFNAATAVVTVHGLSVHTGSAKNRMINAIRVAMEYSDMLPAAEIPEHTELREGFFHIRKIEGGVEKCTMTFNIRDHGKEEFIARKDFMERIAAYLNRKYGDGTVELKITDTSGNMREIVAQHMELIDYAMEAFRKNGIEPETPPIRGGTDGARLSFMGLPCPNLSTGGYNYHGRLEYASLDEMKKMVDVLRDLAVSFV</sequence>
<dbReference type="GO" id="GO:0006508">
    <property type="term" value="P:proteolysis"/>
    <property type="evidence" value="ECO:0007669"/>
    <property type="project" value="UniProtKB-UniRule"/>
</dbReference>
<comment type="similarity">
    <text evidence="2">Belongs to the peptidase M20B family.</text>
</comment>
<feature type="domain" description="Peptidase M20 dimerisation" evidence="12">
    <location>
        <begin position="208"/>
        <end position="311"/>
    </location>
</feature>
<keyword evidence="6" id="KW-0378">Hydrolase</keyword>
<dbReference type="EMBL" id="FOIL01000034">
    <property type="protein sequence ID" value="SET70299.1"/>
    <property type="molecule type" value="Genomic_DNA"/>
</dbReference>
<gene>
    <name evidence="13" type="ORF">SAMN04487771_10345</name>
</gene>
<evidence type="ECO:0000256" key="1">
    <source>
        <dbReference type="ARBA" id="ARBA00000870"/>
    </source>
</evidence>
<keyword evidence="7 11" id="KW-0862">Zinc</keyword>
<feature type="active site" evidence="10">
    <location>
        <position position="82"/>
    </location>
</feature>
<name>A0A1I0GHE5_9FIRM</name>
<evidence type="ECO:0000256" key="2">
    <source>
        <dbReference type="ARBA" id="ARBA00009692"/>
    </source>
</evidence>
<dbReference type="STRING" id="1526.SAMN02910262_01309"/>
<comment type="cofactor">
    <cofactor evidence="11">
        <name>Zn(2+)</name>
        <dbReference type="ChEBI" id="CHEBI:29105"/>
    </cofactor>
    <text evidence="11">Binds 2 Zn(2+) ions per subunit.</text>
</comment>
<feature type="binding site" evidence="11">
    <location>
        <position position="142"/>
    </location>
    <ligand>
        <name>Zn(2+)</name>
        <dbReference type="ChEBI" id="CHEBI:29105"/>
        <label>1</label>
    </ligand>
</feature>
<dbReference type="GO" id="GO:0045148">
    <property type="term" value="F:tripeptide aminopeptidase activity"/>
    <property type="evidence" value="ECO:0007669"/>
    <property type="project" value="UniProtKB-UniRule"/>
</dbReference>
<evidence type="ECO:0000256" key="9">
    <source>
        <dbReference type="NCBIfam" id="TIGR01882"/>
    </source>
</evidence>
<evidence type="ECO:0000313" key="13">
    <source>
        <dbReference type="EMBL" id="SET70299.1"/>
    </source>
</evidence>
<dbReference type="GO" id="GO:0008237">
    <property type="term" value="F:metallopeptidase activity"/>
    <property type="evidence" value="ECO:0007669"/>
    <property type="project" value="UniProtKB-KW"/>
</dbReference>
<evidence type="ECO:0000256" key="10">
    <source>
        <dbReference type="PIRSR" id="PIRSR037215-1"/>
    </source>
</evidence>
<dbReference type="Pfam" id="PF07687">
    <property type="entry name" value="M20_dimer"/>
    <property type="match status" value="1"/>
</dbReference>
<protein>
    <recommendedName>
        <fullName evidence="9">Peptidase T</fullName>
        <ecNumber evidence="9">3.4.11.4</ecNumber>
    </recommendedName>
</protein>
<dbReference type="RefSeq" id="WP_074649892.1">
    <property type="nucleotide sequence ID" value="NZ_FOIL01000034.1"/>
</dbReference>
<dbReference type="OrthoDB" id="9804934at2"/>
<evidence type="ECO:0000256" key="6">
    <source>
        <dbReference type="ARBA" id="ARBA00022801"/>
    </source>
</evidence>
<evidence type="ECO:0000256" key="3">
    <source>
        <dbReference type="ARBA" id="ARBA00022438"/>
    </source>
</evidence>
<keyword evidence="5 11" id="KW-0479">Metal-binding</keyword>
<dbReference type="Gene3D" id="3.30.70.360">
    <property type="match status" value="1"/>
</dbReference>
<dbReference type="InterPro" id="IPR036264">
    <property type="entry name" value="Bact_exopeptidase_dim_dom"/>
</dbReference>
<feature type="binding site" evidence="11">
    <location>
        <position position="177"/>
    </location>
    <ligand>
        <name>Zn(2+)</name>
        <dbReference type="ChEBI" id="CHEBI:29105"/>
        <label>2</label>
    </ligand>
</feature>
<evidence type="ECO:0000259" key="12">
    <source>
        <dbReference type="Pfam" id="PF07687"/>
    </source>
</evidence>
<keyword evidence="3 13" id="KW-0031">Aminopeptidase</keyword>
<dbReference type="PANTHER" id="PTHR42994:SF1">
    <property type="entry name" value="PEPTIDASE T"/>
    <property type="match status" value="1"/>
</dbReference>
<evidence type="ECO:0000313" key="14">
    <source>
        <dbReference type="Proteomes" id="UP000199820"/>
    </source>
</evidence>
<dbReference type="GO" id="GO:0006518">
    <property type="term" value="P:peptide metabolic process"/>
    <property type="evidence" value="ECO:0007669"/>
    <property type="project" value="InterPro"/>
</dbReference>
<dbReference type="PROSITE" id="PS00758">
    <property type="entry name" value="ARGE_DAPE_CPG2_1"/>
    <property type="match status" value="1"/>
</dbReference>
<dbReference type="SUPFAM" id="SSF53187">
    <property type="entry name" value="Zn-dependent exopeptidases"/>
    <property type="match status" value="1"/>
</dbReference>
<dbReference type="NCBIfam" id="NF003976">
    <property type="entry name" value="PRK05469.1"/>
    <property type="match status" value="1"/>
</dbReference>
<dbReference type="Gene3D" id="3.40.630.10">
    <property type="entry name" value="Zn peptidases"/>
    <property type="match status" value="1"/>
</dbReference>
<keyword evidence="8" id="KW-0482">Metalloprotease</keyword>
<dbReference type="eggNOG" id="COG2195">
    <property type="taxonomic scope" value="Bacteria"/>
</dbReference>
<dbReference type="Pfam" id="PF01546">
    <property type="entry name" value="Peptidase_M20"/>
    <property type="match status" value="1"/>
</dbReference>
<keyword evidence="14" id="KW-1185">Reference proteome</keyword>
<dbReference type="NCBIfam" id="NF009920">
    <property type="entry name" value="PRK13381.1"/>
    <property type="match status" value="1"/>
</dbReference>
<dbReference type="PROSITE" id="PS00759">
    <property type="entry name" value="ARGE_DAPE_CPG2_2"/>
    <property type="match status" value="1"/>
</dbReference>